<evidence type="ECO:0000313" key="8">
    <source>
        <dbReference type="EMBL" id="ART20276.1"/>
    </source>
</evidence>
<evidence type="ECO:0000256" key="4">
    <source>
        <dbReference type="ARBA" id="ARBA00023014"/>
    </source>
</evidence>
<evidence type="ECO:0000256" key="5">
    <source>
        <dbReference type="SAM" id="MobiDB-lite"/>
    </source>
</evidence>
<evidence type="ECO:0000313" key="9">
    <source>
        <dbReference type="Proteomes" id="UP000250197"/>
    </source>
</evidence>
<reference evidence="8 9" key="1">
    <citation type="submission" date="2017-05" db="EMBL/GenBank/DDBJ databases">
        <title>Complete genome sequence of Corynebacterium striatum KC-Na-1 isolated from Neophocaena asiaeorientalis in Korea.</title>
        <authorList>
            <person name="Kim J.H."/>
            <person name="Lee K."/>
        </authorList>
    </citation>
    <scope>NUCLEOTIDE SEQUENCE [LARGE SCALE GENOMIC DNA]</scope>
    <source>
        <strain evidence="8 9">KC-Na-01</strain>
    </source>
</reference>
<dbReference type="InterPro" id="IPR017941">
    <property type="entry name" value="Rieske_2Fe-2S"/>
</dbReference>
<dbReference type="Proteomes" id="UP000250197">
    <property type="component" value="Chromosome"/>
</dbReference>
<dbReference type="AlphaFoldDB" id="A0A2Z2IW22"/>
<keyword evidence="3" id="KW-0408">Iron</keyword>
<keyword evidence="1" id="KW-0001">2Fe-2S</keyword>
<dbReference type="GO" id="GO:0016705">
    <property type="term" value="F:oxidoreductase activity, acting on paired donors, with incorporation or reduction of molecular oxygen"/>
    <property type="evidence" value="ECO:0007669"/>
    <property type="project" value="UniProtKB-ARBA"/>
</dbReference>
<dbReference type="CDD" id="cd03467">
    <property type="entry name" value="Rieske"/>
    <property type="match status" value="1"/>
</dbReference>
<feature type="chain" id="PRO_5016388781" evidence="6">
    <location>
        <begin position="24"/>
        <end position="123"/>
    </location>
</feature>
<dbReference type="Gene3D" id="2.102.10.10">
    <property type="entry name" value="Rieske [2Fe-2S] iron-sulphur domain"/>
    <property type="match status" value="1"/>
</dbReference>
<evidence type="ECO:0000256" key="2">
    <source>
        <dbReference type="ARBA" id="ARBA00022723"/>
    </source>
</evidence>
<dbReference type="GO" id="GO:0051537">
    <property type="term" value="F:2 iron, 2 sulfur cluster binding"/>
    <property type="evidence" value="ECO:0007669"/>
    <property type="project" value="UniProtKB-KW"/>
</dbReference>
<dbReference type="GO" id="GO:0004497">
    <property type="term" value="F:monooxygenase activity"/>
    <property type="evidence" value="ECO:0007669"/>
    <property type="project" value="UniProtKB-ARBA"/>
</dbReference>
<dbReference type="KEGG" id="cstr:CBE89_01235"/>
<dbReference type="GO" id="GO:0046872">
    <property type="term" value="F:metal ion binding"/>
    <property type="evidence" value="ECO:0007669"/>
    <property type="project" value="UniProtKB-KW"/>
</dbReference>
<gene>
    <name evidence="8" type="ORF">CBE89_01235</name>
</gene>
<name>A0A2Z2IW22_CORST</name>
<sequence length="123" mass="12835">MNTCSRRMFLLGTATTFAGAYLAACGKEPSAEIAATEIPVGSAVMVDKVIFAQPTEGEFKAYSQTCPHQGNLITKIDGMTATCTSHFTSYDLADGSVIDGPGTKPLTEYGVESDGTTVKNVSA</sequence>
<evidence type="ECO:0000256" key="6">
    <source>
        <dbReference type="SAM" id="SignalP"/>
    </source>
</evidence>
<keyword evidence="2" id="KW-0479">Metal-binding</keyword>
<keyword evidence="4" id="KW-0411">Iron-sulfur</keyword>
<proteinExistence type="predicted"/>
<feature type="compositionally biased region" description="Polar residues" evidence="5">
    <location>
        <begin position="114"/>
        <end position="123"/>
    </location>
</feature>
<dbReference type="SUPFAM" id="SSF50022">
    <property type="entry name" value="ISP domain"/>
    <property type="match status" value="1"/>
</dbReference>
<keyword evidence="6" id="KW-0732">Signal</keyword>
<evidence type="ECO:0000256" key="3">
    <source>
        <dbReference type="ARBA" id="ARBA00023004"/>
    </source>
</evidence>
<organism evidence="8 9">
    <name type="scientific">Corynebacterium striatum</name>
    <dbReference type="NCBI Taxonomy" id="43770"/>
    <lineage>
        <taxon>Bacteria</taxon>
        <taxon>Bacillati</taxon>
        <taxon>Actinomycetota</taxon>
        <taxon>Actinomycetes</taxon>
        <taxon>Mycobacteriales</taxon>
        <taxon>Corynebacteriaceae</taxon>
        <taxon>Corynebacterium</taxon>
    </lineage>
</organism>
<evidence type="ECO:0000259" key="7">
    <source>
        <dbReference type="PROSITE" id="PS51296"/>
    </source>
</evidence>
<dbReference type="EMBL" id="CP021252">
    <property type="protein sequence ID" value="ART20276.1"/>
    <property type="molecule type" value="Genomic_DNA"/>
</dbReference>
<dbReference type="InterPro" id="IPR036922">
    <property type="entry name" value="Rieske_2Fe-2S_sf"/>
</dbReference>
<accession>A0A2Z2IW22</accession>
<dbReference type="RefSeq" id="WP_086890485.1">
    <property type="nucleotide sequence ID" value="NZ_CP021252.1"/>
</dbReference>
<feature type="domain" description="Rieske" evidence="7">
    <location>
        <begin position="30"/>
        <end position="120"/>
    </location>
</feature>
<dbReference type="PROSITE" id="PS51296">
    <property type="entry name" value="RIESKE"/>
    <property type="match status" value="1"/>
</dbReference>
<feature type="region of interest" description="Disordered" evidence="5">
    <location>
        <begin position="102"/>
        <end position="123"/>
    </location>
</feature>
<evidence type="ECO:0000256" key="1">
    <source>
        <dbReference type="ARBA" id="ARBA00022714"/>
    </source>
</evidence>
<protein>
    <submittedName>
        <fullName evidence="8">Iron-sulfur protein</fullName>
    </submittedName>
</protein>
<dbReference type="Pfam" id="PF00355">
    <property type="entry name" value="Rieske"/>
    <property type="match status" value="1"/>
</dbReference>
<feature type="signal peptide" evidence="6">
    <location>
        <begin position="1"/>
        <end position="23"/>
    </location>
</feature>